<keyword evidence="7 8" id="KW-0472">Membrane</keyword>
<name>A0A4S2GZW5_9PROT</name>
<feature type="transmembrane region" description="Helical" evidence="8">
    <location>
        <begin position="236"/>
        <end position="258"/>
    </location>
</feature>
<evidence type="ECO:0000256" key="4">
    <source>
        <dbReference type="ARBA" id="ARBA00022475"/>
    </source>
</evidence>
<dbReference type="PROSITE" id="PS51012">
    <property type="entry name" value="ABC_TM2"/>
    <property type="match status" value="1"/>
</dbReference>
<dbReference type="PANTHER" id="PTHR30294:SF29">
    <property type="entry name" value="MULTIDRUG ABC TRANSPORTER PERMEASE YBHS-RELATED"/>
    <property type="match status" value="1"/>
</dbReference>
<dbReference type="InterPro" id="IPR047817">
    <property type="entry name" value="ABC2_TM_bact-type"/>
</dbReference>
<evidence type="ECO:0000259" key="9">
    <source>
        <dbReference type="PROSITE" id="PS51012"/>
    </source>
</evidence>
<keyword evidence="3 8" id="KW-0813">Transport</keyword>
<feature type="domain" description="ABC transmembrane type-2" evidence="9">
    <location>
        <begin position="122"/>
        <end position="349"/>
    </location>
</feature>
<keyword evidence="4 8" id="KW-1003">Cell membrane</keyword>
<feature type="transmembrane region" description="Helical" evidence="8">
    <location>
        <begin position="7"/>
        <end position="26"/>
    </location>
</feature>
<evidence type="ECO:0000313" key="11">
    <source>
        <dbReference type="Proteomes" id="UP000308054"/>
    </source>
</evidence>
<protein>
    <recommendedName>
        <fullName evidence="8">Transport permease protein</fullName>
    </recommendedName>
</protein>
<dbReference type="PRINTS" id="PR00164">
    <property type="entry name" value="ABC2TRNSPORT"/>
</dbReference>
<organism evidence="10 11">
    <name type="scientific">Marinicauda algicola</name>
    <dbReference type="NCBI Taxonomy" id="2029849"/>
    <lineage>
        <taxon>Bacteria</taxon>
        <taxon>Pseudomonadati</taxon>
        <taxon>Pseudomonadota</taxon>
        <taxon>Alphaproteobacteria</taxon>
        <taxon>Maricaulales</taxon>
        <taxon>Maricaulaceae</taxon>
        <taxon>Marinicauda</taxon>
    </lineage>
</organism>
<evidence type="ECO:0000256" key="5">
    <source>
        <dbReference type="ARBA" id="ARBA00022692"/>
    </source>
</evidence>
<evidence type="ECO:0000313" key="10">
    <source>
        <dbReference type="EMBL" id="TGY88623.1"/>
    </source>
</evidence>
<keyword evidence="11" id="KW-1185">Reference proteome</keyword>
<evidence type="ECO:0000256" key="7">
    <source>
        <dbReference type="ARBA" id="ARBA00023136"/>
    </source>
</evidence>
<keyword evidence="6 8" id="KW-1133">Transmembrane helix</keyword>
<dbReference type="InterPro" id="IPR013525">
    <property type="entry name" value="ABC2_TM"/>
</dbReference>
<dbReference type="Pfam" id="PF12698">
    <property type="entry name" value="ABC2_membrane_3"/>
    <property type="match status" value="1"/>
</dbReference>
<gene>
    <name evidence="10" type="ORF">E5163_09850</name>
</gene>
<dbReference type="GO" id="GO:0140359">
    <property type="term" value="F:ABC-type transporter activity"/>
    <property type="evidence" value="ECO:0007669"/>
    <property type="project" value="InterPro"/>
</dbReference>
<dbReference type="PANTHER" id="PTHR30294">
    <property type="entry name" value="MEMBRANE COMPONENT OF ABC TRANSPORTER YHHJ-RELATED"/>
    <property type="match status" value="1"/>
</dbReference>
<dbReference type="InterPro" id="IPR000412">
    <property type="entry name" value="ABC_2_transport"/>
</dbReference>
<evidence type="ECO:0000256" key="8">
    <source>
        <dbReference type="RuleBase" id="RU361157"/>
    </source>
</evidence>
<reference evidence="10 11" key="1">
    <citation type="journal article" date="2017" name="Int. J. Syst. Evol. Microbiol.">
        <title>Marinicauda algicola sp. nov., isolated from a marine red alga Rhodosorus marinus.</title>
        <authorList>
            <person name="Jeong S.E."/>
            <person name="Jeon S.H."/>
            <person name="Chun B.H."/>
            <person name="Kim D.W."/>
            <person name="Jeon C.O."/>
        </authorList>
    </citation>
    <scope>NUCLEOTIDE SEQUENCE [LARGE SCALE GENOMIC DNA]</scope>
    <source>
        <strain evidence="10 11">JCM 31718</strain>
    </source>
</reference>
<evidence type="ECO:0000256" key="1">
    <source>
        <dbReference type="ARBA" id="ARBA00004651"/>
    </source>
</evidence>
<evidence type="ECO:0000256" key="6">
    <source>
        <dbReference type="ARBA" id="ARBA00022989"/>
    </source>
</evidence>
<dbReference type="Proteomes" id="UP000308054">
    <property type="component" value="Unassembled WGS sequence"/>
</dbReference>
<comment type="subcellular location">
    <subcellularLocation>
        <location evidence="8">Cell inner membrane</location>
        <topology evidence="8">Multi-pass membrane protein</topology>
    </subcellularLocation>
    <subcellularLocation>
        <location evidence="1">Cell membrane</location>
        <topology evidence="1">Multi-pass membrane protein</topology>
    </subcellularLocation>
</comment>
<dbReference type="Gene3D" id="3.40.1710.10">
    <property type="entry name" value="abc type-2 transporter like domain"/>
    <property type="match status" value="1"/>
</dbReference>
<comment type="caution">
    <text evidence="10">The sequence shown here is derived from an EMBL/GenBank/DDBJ whole genome shotgun (WGS) entry which is preliminary data.</text>
</comment>
<proteinExistence type="inferred from homology"/>
<accession>A0A4S2GZW5</accession>
<feature type="transmembrane region" description="Helical" evidence="8">
    <location>
        <begin position="270"/>
        <end position="288"/>
    </location>
</feature>
<feature type="transmembrane region" description="Helical" evidence="8">
    <location>
        <begin position="158"/>
        <end position="179"/>
    </location>
</feature>
<sequence>MRRDRLTFAMMVGIPLMQLLLFGYAINTDPRHLPTLVEMGDHGPLSRAIVQAMETSTYFEIIGVVDDPGEAGEALQTGEALFVVTIPAHFERDLLRGERPQILLDADATDPVAAGAGIGAFPTIVSEALAPLTGGRAPAAETVVHRRYNPAGRTELNIVPGLLGVILTMTMVMMTSMAITKERERGTLEGLLSTPARPFEVMIGKVTPYVFVGFLQVVLMLVLAWTLFGVPFRGSALAFVLATGLFILVNLSLGFLFSTLAKSQMQAMQMTFFMFLPSILLSGFMFPFKGMPDWAQFIGECLPLTHYLRAVREVMLKHAGLAEVWSDLWPLLIILSVIAAAAMARYQRTLD</sequence>
<dbReference type="OrthoDB" id="9784671at2"/>
<comment type="similarity">
    <text evidence="2 8">Belongs to the ABC-2 integral membrane protein family.</text>
</comment>
<dbReference type="EMBL" id="SRXW01000003">
    <property type="protein sequence ID" value="TGY88623.1"/>
    <property type="molecule type" value="Genomic_DNA"/>
</dbReference>
<feature type="transmembrane region" description="Helical" evidence="8">
    <location>
        <begin position="328"/>
        <end position="346"/>
    </location>
</feature>
<evidence type="ECO:0000256" key="3">
    <source>
        <dbReference type="ARBA" id="ARBA00022448"/>
    </source>
</evidence>
<dbReference type="AlphaFoldDB" id="A0A4S2GZW5"/>
<keyword evidence="5 8" id="KW-0812">Transmembrane</keyword>
<evidence type="ECO:0000256" key="2">
    <source>
        <dbReference type="ARBA" id="ARBA00007783"/>
    </source>
</evidence>
<dbReference type="InterPro" id="IPR051449">
    <property type="entry name" value="ABC-2_transporter_component"/>
</dbReference>
<dbReference type="RefSeq" id="WP_135996468.1">
    <property type="nucleotide sequence ID" value="NZ_CP071057.1"/>
</dbReference>
<feature type="transmembrane region" description="Helical" evidence="8">
    <location>
        <begin position="209"/>
        <end position="230"/>
    </location>
</feature>
<dbReference type="GO" id="GO:0043190">
    <property type="term" value="C:ATP-binding cassette (ABC) transporter complex"/>
    <property type="evidence" value="ECO:0007669"/>
    <property type="project" value="InterPro"/>
</dbReference>